<name>A0A1I7HVS8_9FLAO</name>
<dbReference type="PANTHER" id="PTHR43179">
    <property type="entry name" value="RHAMNOSYLTRANSFERASE WBBL"/>
    <property type="match status" value="1"/>
</dbReference>
<organism evidence="2 3">
    <name type="scientific">Pustulibacterium marinum</name>
    <dbReference type="NCBI Taxonomy" id="1224947"/>
    <lineage>
        <taxon>Bacteria</taxon>
        <taxon>Pseudomonadati</taxon>
        <taxon>Bacteroidota</taxon>
        <taxon>Flavobacteriia</taxon>
        <taxon>Flavobacteriales</taxon>
        <taxon>Flavobacteriaceae</taxon>
        <taxon>Pustulibacterium</taxon>
    </lineage>
</organism>
<dbReference type="PANTHER" id="PTHR43179:SF7">
    <property type="entry name" value="RHAMNOSYLTRANSFERASE WBBL"/>
    <property type="match status" value="1"/>
</dbReference>
<dbReference type="STRING" id="1224947.SAMN05216480_11164"/>
<sequence length="308" mass="35712">MIYDVAVVIINYNTSSYTTACIQSIFEKTSSKISLQIVVIDNNSEREDYELLAKDIKDLNSKHVFLFRSKINTGFGGGNMLGVQFANAHYYAFINNDTLMQNDCITDCYNFMQEHRDTAVCGPSIVMQKKGQSHSFDHFISASKILLGNTGLETLFPKKYPKRKASYNQPIQVNYVNGSFMFCKAEDFHEVGGFDTNIFLFYEESDLCYRLKKLGKKTYYIPTTSYIHYEGKSQKSQKKKKLELKTSMMYVIQKHQGFFIYQFVRYFLFLRYLLTAIVKPKKSFYLVVAFFKGLPLTDSIKLKQKINL</sequence>
<dbReference type="SUPFAM" id="SSF53448">
    <property type="entry name" value="Nucleotide-diphospho-sugar transferases"/>
    <property type="match status" value="1"/>
</dbReference>
<dbReference type="Pfam" id="PF00535">
    <property type="entry name" value="Glycos_transf_2"/>
    <property type="match status" value="1"/>
</dbReference>
<protein>
    <recommendedName>
        <fullName evidence="1">Glycosyltransferase 2-like domain-containing protein</fullName>
    </recommendedName>
</protein>
<evidence type="ECO:0000259" key="1">
    <source>
        <dbReference type="Pfam" id="PF00535"/>
    </source>
</evidence>
<dbReference type="RefSeq" id="WP_093025728.1">
    <property type="nucleotide sequence ID" value="NZ_FPBK01000011.1"/>
</dbReference>
<dbReference type="InterPro" id="IPR001173">
    <property type="entry name" value="Glyco_trans_2-like"/>
</dbReference>
<keyword evidence="3" id="KW-1185">Reference proteome</keyword>
<dbReference type="Gene3D" id="3.90.550.10">
    <property type="entry name" value="Spore Coat Polysaccharide Biosynthesis Protein SpsA, Chain A"/>
    <property type="match status" value="1"/>
</dbReference>
<dbReference type="EMBL" id="FPBK01000011">
    <property type="protein sequence ID" value="SFU64751.1"/>
    <property type="molecule type" value="Genomic_DNA"/>
</dbReference>
<evidence type="ECO:0000313" key="2">
    <source>
        <dbReference type="EMBL" id="SFU64751.1"/>
    </source>
</evidence>
<accession>A0A1I7HVS8</accession>
<evidence type="ECO:0000313" key="3">
    <source>
        <dbReference type="Proteomes" id="UP000199138"/>
    </source>
</evidence>
<gene>
    <name evidence="2" type="ORF">SAMN05216480_11164</name>
</gene>
<dbReference type="AlphaFoldDB" id="A0A1I7HVS8"/>
<dbReference type="CDD" id="cd04186">
    <property type="entry name" value="GT_2_like_c"/>
    <property type="match status" value="1"/>
</dbReference>
<dbReference type="Proteomes" id="UP000199138">
    <property type="component" value="Unassembled WGS sequence"/>
</dbReference>
<dbReference type="OrthoDB" id="9771846at2"/>
<feature type="domain" description="Glycosyltransferase 2-like" evidence="1">
    <location>
        <begin position="7"/>
        <end position="156"/>
    </location>
</feature>
<reference evidence="2 3" key="1">
    <citation type="submission" date="2016-10" db="EMBL/GenBank/DDBJ databases">
        <authorList>
            <person name="de Groot N.N."/>
        </authorList>
    </citation>
    <scope>NUCLEOTIDE SEQUENCE [LARGE SCALE GENOMIC DNA]</scope>
    <source>
        <strain evidence="2 3">CGMCC 1.12333</strain>
    </source>
</reference>
<proteinExistence type="predicted"/>
<dbReference type="InterPro" id="IPR029044">
    <property type="entry name" value="Nucleotide-diphossugar_trans"/>
</dbReference>